<gene>
    <name evidence="7" type="ORF">SAMN05878443_2306</name>
</gene>
<keyword evidence="7" id="KW-0966">Cell projection</keyword>
<dbReference type="STRING" id="28230.SAMN05878443_2306"/>
<dbReference type="PIRSF" id="PIRSF039090">
    <property type="entry name" value="Flis"/>
    <property type="match status" value="1"/>
</dbReference>
<feature type="coiled-coil region" evidence="6">
    <location>
        <begin position="40"/>
        <end position="67"/>
    </location>
</feature>
<dbReference type="CDD" id="cd16098">
    <property type="entry name" value="FliS"/>
    <property type="match status" value="1"/>
</dbReference>
<keyword evidence="7" id="KW-0282">Flagellum</keyword>
<evidence type="ECO:0000256" key="4">
    <source>
        <dbReference type="ARBA" id="ARBA00022795"/>
    </source>
</evidence>
<sequence length="121" mass="14061">MYQKNGSDIYKQNQILNASPKKLIVLLYEGCIKNLKLAELHIAEKNIERTNQALIKAQDIIAELMNTLDFEKGGEVAENLYRMYEYLASELIKANVSKDAEDVKRNRRLVEELRDAWIEMD</sequence>
<evidence type="ECO:0000313" key="7">
    <source>
        <dbReference type="EMBL" id="SIO27010.1"/>
    </source>
</evidence>
<comment type="subcellular location">
    <subcellularLocation>
        <location evidence="1">Cytoplasm</location>
        <location evidence="1">Cytosol</location>
    </subcellularLocation>
</comment>
<evidence type="ECO:0000256" key="1">
    <source>
        <dbReference type="ARBA" id="ARBA00004514"/>
    </source>
</evidence>
<evidence type="ECO:0000256" key="2">
    <source>
        <dbReference type="ARBA" id="ARBA00008787"/>
    </source>
</evidence>
<keyword evidence="5" id="KW-0143">Chaperone</keyword>
<dbReference type="NCBIfam" id="TIGR00208">
    <property type="entry name" value="fliS"/>
    <property type="match status" value="1"/>
</dbReference>
<keyword evidence="7" id="KW-0969">Cilium</keyword>
<name>A0A1N6I4R4_9LACT</name>
<keyword evidence="8" id="KW-1185">Reference proteome</keyword>
<accession>A0A1N6I4R4</accession>
<keyword evidence="3" id="KW-0963">Cytoplasm</keyword>
<dbReference type="Pfam" id="PF02561">
    <property type="entry name" value="FliS"/>
    <property type="match status" value="1"/>
</dbReference>
<dbReference type="InterPro" id="IPR003713">
    <property type="entry name" value="FliS"/>
</dbReference>
<comment type="similarity">
    <text evidence="2">Belongs to the FliS family.</text>
</comment>
<dbReference type="Gene3D" id="1.20.120.340">
    <property type="entry name" value="Flagellar protein FliS"/>
    <property type="match status" value="1"/>
</dbReference>
<reference evidence="8" key="1">
    <citation type="submission" date="2016-11" db="EMBL/GenBank/DDBJ databases">
        <authorList>
            <person name="Varghese N."/>
            <person name="Submissions S."/>
        </authorList>
    </citation>
    <scope>NUCLEOTIDE SEQUENCE [LARGE SCALE GENOMIC DNA]</scope>
    <source>
        <strain evidence="8">313</strain>
    </source>
</reference>
<protein>
    <submittedName>
        <fullName evidence="7">Flagellar protein FliS</fullName>
    </submittedName>
</protein>
<dbReference type="EMBL" id="FSRN01000001">
    <property type="protein sequence ID" value="SIO27010.1"/>
    <property type="molecule type" value="Genomic_DNA"/>
</dbReference>
<dbReference type="PANTHER" id="PTHR34773:SF1">
    <property type="entry name" value="FLAGELLAR SECRETION CHAPERONE FLIS"/>
    <property type="match status" value="1"/>
</dbReference>
<dbReference type="GO" id="GO:0005829">
    <property type="term" value="C:cytosol"/>
    <property type="evidence" value="ECO:0007669"/>
    <property type="project" value="UniProtKB-SubCell"/>
</dbReference>
<evidence type="ECO:0000256" key="3">
    <source>
        <dbReference type="ARBA" id="ARBA00022490"/>
    </source>
</evidence>
<keyword evidence="4" id="KW-1005">Bacterial flagellum biogenesis</keyword>
<dbReference type="eggNOG" id="COG1516">
    <property type="taxonomic scope" value="Bacteria"/>
</dbReference>
<organism evidence="7 8">
    <name type="scientific">Carnobacterium alterfunditum</name>
    <dbReference type="NCBI Taxonomy" id="28230"/>
    <lineage>
        <taxon>Bacteria</taxon>
        <taxon>Bacillati</taxon>
        <taxon>Bacillota</taxon>
        <taxon>Bacilli</taxon>
        <taxon>Lactobacillales</taxon>
        <taxon>Carnobacteriaceae</taxon>
        <taxon>Carnobacterium</taxon>
    </lineage>
</organism>
<dbReference type="GO" id="GO:0071973">
    <property type="term" value="P:bacterial-type flagellum-dependent cell motility"/>
    <property type="evidence" value="ECO:0007669"/>
    <property type="project" value="TreeGrafter"/>
</dbReference>
<dbReference type="Proteomes" id="UP000184758">
    <property type="component" value="Unassembled WGS sequence"/>
</dbReference>
<dbReference type="PANTHER" id="PTHR34773">
    <property type="entry name" value="FLAGELLAR SECRETION CHAPERONE FLIS"/>
    <property type="match status" value="1"/>
</dbReference>
<evidence type="ECO:0000256" key="6">
    <source>
        <dbReference type="SAM" id="Coils"/>
    </source>
</evidence>
<dbReference type="AlphaFoldDB" id="A0A1N6I4R4"/>
<evidence type="ECO:0000313" key="8">
    <source>
        <dbReference type="Proteomes" id="UP000184758"/>
    </source>
</evidence>
<dbReference type="OrthoDB" id="1524959at2"/>
<keyword evidence="6" id="KW-0175">Coiled coil</keyword>
<dbReference type="GO" id="GO:0044780">
    <property type="term" value="P:bacterial-type flagellum assembly"/>
    <property type="evidence" value="ECO:0007669"/>
    <property type="project" value="InterPro"/>
</dbReference>
<evidence type="ECO:0000256" key="5">
    <source>
        <dbReference type="ARBA" id="ARBA00023186"/>
    </source>
</evidence>
<dbReference type="InterPro" id="IPR036584">
    <property type="entry name" value="FliS_sf"/>
</dbReference>
<dbReference type="RefSeq" id="WP_034546295.1">
    <property type="nucleotide sequence ID" value="NZ_FSRN01000001.1"/>
</dbReference>
<dbReference type="SUPFAM" id="SSF101116">
    <property type="entry name" value="Flagellar export chaperone FliS"/>
    <property type="match status" value="1"/>
</dbReference>
<proteinExistence type="inferred from homology"/>